<evidence type="ECO:0000313" key="3">
    <source>
        <dbReference type="Proteomes" id="UP000234681"/>
    </source>
</evidence>
<accession>A6K1E6</accession>
<dbReference type="Proteomes" id="UP000234681">
    <property type="component" value="Chromosome 12"/>
</dbReference>
<dbReference type="EMBL" id="CH474012">
    <property type="protein sequence ID" value="EDL89604.1"/>
    <property type="molecule type" value="Genomic_DNA"/>
</dbReference>
<feature type="region of interest" description="Disordered" evidence="1">
    <location>
        <begin position="1"/>
        <end position="26"/>
    </location>
</feature>
<organism evidence="2 3">
    <name type="scientific">Rattus norvegicus</name>
    <name type="common">Rat</name>
    <dbReference type="NCBI Taxonomy" id="10116"/>
    <lineage>
        <taxon>Eukaryota</taxon>
        <taxon>Metazoa</taxon>
        <taxon>Chordata</taxon>
        <taxon>Craniata</taxon>
        <taxon>Vertebrata</taxon>
        <taxon>Euteleostomi</taxon>
        <taxon>Mammalia</taxon>
        <taxon>Eutheria</taxon>
        <taxon>Euarchontoglires</taxon>
        <taxon>Glires</taxon>
        <taxon>Rodentia</taxon>
        <taxon>Myomorpha</taxon>
        <taxon>Muroidea</taxon>
        <taxon>Muridae</taxon>
        <taxon>Murinae</taxon>
        <taxon>Rattus</taxon>
    </lineage>
</organism>
<reference evidence="2 3" key="1">
    <citation type="submission" date="2005-07" db="EMBL/GenBank/DDBJ databases">
        <authorList>
            <person name="Mural R.J."/>
            <person name="Li P.W."/>
            <person name="Adams M.D."/>
            <person name="Amanatides P.G."/>
            <person name="Baden-Tillson H."/>
            <person name="Barnstead M."/>
            <person name="Chin S.H."/>
            <person name="Dew I."/>
            <person name="Evans C.A."/>
            <person name="Ferriera S."/>
            <person name="Flanigan M."/>
            <person name="Fosler C."/>
            <person name="Glodek A."/>
            <person name="Gu Z."/>
            <person name="Holt R.A."/>
            <person name="Jennings D."/>
            <person name="Kraft C.L."/>
            <person name="Lu F."/>
            <person name="Nguyen T."/>
            <person name="Nusskern D.R."/>
            <person name="Pfannkoch C.M."/>
            <person name="Sitter C."/>
            <person name="Sutton G.G."/>
            <person name="Venter J.C."/>
            <person name="Wang Z."/>
            <person name="Woodage T."/>
            <person name="Zheng X.H."/>
            <person name="Zhong F."/>
        </authorList>
    </citation>
    <scope>NUCLEOTIDE SEQUENCE [LARGE SCALE GENOMIC DNA]</scope>
    <source>
        <strain>BN</strain>
        <strain evidence="3">Sprague-Dawley</strain>
    </source>
</reference>
<evidence type="ECO:0000313" key="2">
    <source>
        <dbReference type="EMBL" id="EDL89604.1"/>
    </source>
</evidence>
<protein>
    <submittedName>
        <fullName evidence="2">RCG42655, isoform CRA_a</fullName>
    </submittedName>
</protein>
<name>A6K1E6_RAT</name>
<sequence length="91" mass="10415">MFKWRRTSHESLLPAPSGVRRPSQQPLRAAEFLRTTGLQDGVYRILCVKAYASHSVHVDIENKLWRSVLPHTLGQPLQTCPEMDFQNKETG</sequence>
<proteinExistence type="predicted"/>
<dbReference type="AlphaFoldDB" id="A6K1E6"/>
<gene>
    <name evidence="2" type="ORF">rCG_42655</name>
</gene>
<evidence type="ECO:0000256" key="1">
    <source>
        <dbReference type="SAM" id="MobiDB-lite"/>
    </source>
</evidence>